<accession>A4C9I3</accession>
<dbReference type="HOGENOM" id="CLU_2370677_0_0_6"/>
<keyword evidence="1" id="KW-0472">Membrane</keyword>
<feature type="transmembrane region" description="Helical" evidence="1">
    <location>
        <begin position="36"/>
        <end position="52"/>
    </location>
</feature>
<dbReference type="Proteomes" id="UP000006201">
    <property type="component" value="Unassembled WGS sequence"/>
</dbReference>
<dbReference type="RefSeq" id="WP_009839873.1">
    <property type="nucleotide sequence ID" value="NZ_CH959301.1"/>
</dbReference>
<feature type="transmembrane region" description="Helical" evidence="1">
    <location>
        <begin position="12"/>
        <end position="30"/>
    </location>
</feature>
<reference evidence="2 3" key="1">
    <citation type="submission" date="2006-02" db="EMBL/GenBank/DDBJ databases">
        <authorList>
            <person name="Moran M.A."/>
            <person name="Kjelleberg S."/>
            <person name="Egan S."/>
            <person name="Saunders N."/>
            <person name="Thomas T."/>
            <person name="Ferriera S."/>
            <person name="Johnson J."/>
            <person name="Kravitz S."/>
            <person name="Halpern A."/>
            <person name="Remington K."/>
            <person name="Beeson K."/>
            <person name="Tran B."/>
            <person name="Rogers Y.-H."/>
            <person name="Friedman R."/>
            <person name="Venter J.C."/>
        </authorList>
    </citation>
    <scope>NUCLEOTIDE SEQUENCE [LARGE SCALE GENOMIC DNA]</scope>
    <source>
        <strain evidence="2 3">D2</strain>
    </source>
</reference>
<keyword evidence="1" id="KW-0812">Transmembrane</keyword>
<evidence type="ECO:0000256" key="1">
    <source>
        <dbReference type="SAM" id="Phobius"/>
    </source>
</evidence>
<sequence>MKLLKLSLDQYFAIMWFTLGLFVLMLMFAITYGKAPVSLLGLLMMSMLCFMLSAQKTKRFSIEKEKFNKGMLYGAFSTVIFNILAIIFNQMVNSL</sequence>
<name>A4C9I3_9GAMM</name>
<organism evidence="2 3">
    <name type="scientific">Pseudoalteromonas tunicata D2</name>
    <dbReference type="NCBI Taxonomy" id="87626"/>
    <lineage>
        <taxon>Bacteria</taxon>
        <taxon>Pseudomonadati</taxon>
        <taxon>Pseudomonadota</taxon>
        <taxon>Gammaproteobacteria</taxon>
        <taxon>Alteromonadales</taxon>
        <taxon>Pseudoalteromonadaceae</taxon>
        <taxon>Pseudoalteromonas</taxon>
    </lineage>
</organism>
<comment type="caution">
    <text evidence="2">The sequence shown here is derived from an EMBL/GenBank/DDBJ whole genome shotgun (WGS) entry which is preliminary data.</text>
</comment>
<evidence type="ECO:0000313" key="3">
    <source>
        <dbReference type="Proteomes" id="UP000006201"/>
    </source>
</evidence>
<keyword evidence="3" id="KW-1185">Reference proteome</keyword>
<evidence type="ECO:0000313" key="2">
    <source>
        <dbReference type="EMBL" id="EAR28041.1"/>
    </source>
</evidence>
<proteinExistence type="predicted"/>
<dbReference type="EMBL" id="AAOH01000004">
    <property type="protein sequence ID" value="EAR28041.1"/>
    <property type="molecule type" value="Genomic_DNA"/>
</dbReference>
<gene>
    <name evidence="2" type="ORF">PTD2_19537</name>
</gene>
<feature type="transmembrane region" description="Helical" evidence="1">
    <location>
        <begin position="72"/>
        <end position="92"/>
    </location>
</feature>
<protein>
    <submittedName>
        <fullName evidence="2">Uncharacterized protein</fullName>
    </submittedName>
</protein>
<keyword evidence="1" id="KW-1133">Transmembrane helix</keyword>
<dbReference type="AlphaFoldDB" id="A4C9I3"/>